<evidence type="ECO:0000313" key="1">
    <source>
        <dbReference type="EMBL" id="RZU60675.1"/>
    </source>
</evidence>
<dbReference type="Proteomes" id="UP000292685">
    <property type="component" value="Unassembled WGS sequence"/>
</dbReference>
<dbReference type="InterPro" id="IPR032710">
    <property type="entry name" value="NTF2-like_dom_sf"/>
</dbReference>
<organism evidence="1 2">
    <name type="scientific">Zhihengliuella halotolerans</name>
    <dbReference type="NCBI Taxonomy" id="370736"/>
    <lineage>
        <taxon>Bacteria</taxon>
        <taxon>Bacillati</taxon>
        <taxon>Actinomycetota</taxon>
        <taxon>Actinomycetes</taxon>
        <taxon>Micrococcales</taxon>
        <taxon>Micrococcaceae</taxon>
        <taxon>Zhihengliuella</taxon>
    </lineage>
</organism>
<protein>
    <recommendedName>
        <fullName evidence="3">SnoaL-like protein</fullName>
    </recommendedName>
</protein>
<dbReference type="OrthoDB" id="4412416at2"/>
<keyword evidence="2" id="KW-1185">Reference proteome</keyword>
<proteinExistence type="predicted"/>
<evidence type="ECO:0008006" key="3">
    <source>
        <dbReference type="Google" id="ProtNLM"/>
    </source>
</evidence>
<dbReference type="EMBL" id="SHLA01000001">
    <property type="protein sequence ID" value="RZU60675.1"/>
    <property type="molecule type" value="Genomic_DNA"/>
</dbReference>
<name>A0A4Q8AAU6_9MICC</name>
<sequence>METVLPAGCGNAPRVFVVADIVSAWARNDDAALAGLSAETALWTVVGADPGAGSLAARIRPDEAVQRLELDDIITHGRLASCTGRLVIAGGDGELRCVEFSHHVRFRSAGRTAPLVAVRTFLAEGVSR</sequence>
<dbReference type="SUPFAM" id="SSF54427">
    <property type="entry name" value="NTF2-like"/>
    <property type="match status" value="1"/>
</dbReference>
<reference evidence="1 2" key="1">
    <citation type="submission" date="2019-02" db="EMBL/GenBank/DDBJ databases">
        <title>Sequencing the genomes of 1000 actinobacteria strains.</title>
        <authorList>
            <person name="Klenk H.-P."/>
        </authorList>
    </citation>
    <scope>NUCLEOTIDE SEQUENCE [LARGE SCALE GENOMIC DNA]</scope>
    <source>
        <strain evidence="1 2">DSM 17364</strain>
    </source>
</reference>
<dbReference type="RefSeq" id="WP_130448751.1">
    <property type="nucleotide sequence ID" value="NZ_SHLA01000001.1"/>
</dbReference>
<accession>A0A4Q8AAU6</accession>
<gene>
    <name evidence="1" type="ORF">EV380_0219</name>
</gene>
<comment type="caution">
    <text evidence="1">The sequence shown here is derived from an EMBL/GenBank/DDBJ whole genome shotgun (WGS) entry which is preliminary data.</text>
</comment>
<evidence type="ECO:0000313" key="2">
    <source>
        <dbReference type="Proteomes" id="UP000292685"/>
    </source>
</evidence>
<dbReference type="AlphaFoldDB" id="A0A4Q8AAU6"/>